<dbReference type="Gene3D" id="1.10.10.900">
    <property type="entry name" value="SBDS protein C-terminal domain, subdomain 1"/>
    <property type="match status" value="1"/>
</dbReference>
<feature type="domain" description="Ribosome maturation protein SDO1/SBDS central" evidence="3">
    <location>
        <begin position="101"/>
        <end position="162"/>
    </location>
</feature>
<dbReference type="Gene3D" id="3.30.1250.10">
    <property type="entry name" value="Ribosome maturation protein SBDS, N-terminal domain"/>
    <property type="match status" value="1"/>
</dbReference>
<comment type="caution">
    <text evidence="5">The sequence shown here is derived from an EMBL/GenBank/DDBJ whole genome shotgun (WGS) entry which is preliminary data.</text>
</comment>
<dbReference type="InterPro" id="IPR036786">
    <property type="entry name" value="Ribosome_mat_SBDS_N_sf"/>
</dbReference>
<dbReference type="AlphaFoldDB" id="A0A0W8F072"/>
<feature type="domain" description="Ribosome maturation protein SDO1/SBDS C-terminal" evidence="4">
    <location>
        <begin position="164"/>
        <end position="231"/>
    </location>
</feature>
<dbReference type="InterPro" id="IPR039100">
    <property type="entry name" value="Sdo1/SBDS-like"/>
</dbReference>
<dbReference type="PANTHER" id="PTHR10927">
    <property type="entry name" value="RIBOSOME MATURATION PROTEIN SBDS"/>
    <property type="match status" value="1"/>
</dbReference>
<reference evidence="5" key="1">
    <citation type="journal article" date="2015" name="Proc. Natl. Acad. Sci. U.S.A.">
        <title>Networks of energetic and metabolic interactions define dynamics in microbial communities.</title>
        <authorList>
            <person name="Embree M."/>
            <person name="Liu J.K."/>
            <person name="Al-Bassam M.M."/>
            <person name="Zengler K."/>
        </authorList>
    </citation>
    <scope>NUCLEOTIDE SEQUENCE</scope>
</reference>
<dbReference type="NCBIfam" id="TIGR00291">
    <property type="entry name" value="RNA_SBDS"/>
    <property type="match status" value="1"/>
</dbReference>
<dbReference type="Pfam" id="PF20268">
    <property type="entry name" value="SBDS_C"/>
    <property type="match status" value="1"/>
</dbReference>
<dbReference type="SUPFAM" id="SSF54980">
    <property type="entry name" value="EF-G C-terminal domain-like"/>
    <property type="match status" value="1"/>
</dbReference>
<evidence type="ECO:0000259" key="2">
    <source>
        <dbReference type="Pfam" id="PF01172"/>
    </source>
</evidence>
<dbReference type="Pfam" id="PF01172">
    <property type="entry name" value="SBDS_N"/>
    <property type="match status" value="1"/>
</dbReference>
<dbReference type="GO" id="GO:0042256">
    <property type="term" value="P:cytosolic ribosome assembly"/>
    <property type="evidence" value="ECO:0007669"/>
    <property type="project" value="InterPro"/>
</dbReference>
<dbReference type="InterPro" id="IPR046928">
    <property type="entry name" value="SDO1/SBDS_C"/>
</dbReference>
<dbReference type="PANTHER" id="PTHR10927:SF4">
    <property type="entry name" value="RIBOSOME MATURATION PROTEIN SDO1 HOMOLOG"/>
    <property type="match status" value="1"/>
</dbReference>
<sequence>MIPLERAVVARLESHGEKFEILVDPDLAVRYRQGDPIELEDMVAALSVFENASRGTRASDEALAKVFATTDFPAVANRIIQKGEIHLTAEQRRQMIAEKRRQVITFIARNAVNPQTALPHPPQRIEMAMEEVRVNIDLYKSLDELVKETVKALRPILPIRFEEVRIAVKVPPDFASKAYGEIQASAQMEKEEWQKDGSWICVVRIPAGIQGDFYEMINRVTRGQGEVRLLKQVY</sequence>
<proteinExistence type="inferred from homology"/>
<evidence type="ECO:0000313" key="5">
    <source>
        <dbReference type="EMBL" id="KUG14239.1"/>
    </source>
</evidence>
<dbReference type="InterPro" id="IPR035647">
    <property type="entry name" value="EFG_III/V"/>
</dbReference>
<accession>A0A0W8F072</accession>
<dbReference type="InterPro" id="IPR018978">
    <property type="entry name" value="SDO1/SBDS_central"/>
</dbReference>
<evidence type="ECO:0000256" key="1">
    <source>
        <dbReference type="ARBA" id="ARBA00007433"/>
    </source>
</evidence>
<dbReference type="SUPFAM" id="SSF89895">
    <property type="entry name" value="FYSH domain"/>
    <property type="match status" value="1"/>
</dbReference>
<organism evidence="5">
    <name type="scientific">hydrocarbon metagenome</name>
    <dbReference type="NCBI Taxonomy" id="938273"/>
    <lineage>
        <taxon>unclassified sequences</taxon>
        <taxon>metagenomes</taxon>
        <taxon>ecological metagenomes</taxon>
    </lineage>
</organism>
<dbReference type="EMBL" id="LNQE01001684">
    <property type="protein sequence ID" value="KUG14239.1"/>
    <property type="molecule type" value="Genomic_DNA"/>
</dbReference>
<dbReference type="InterPro" id="IPR037188">
    <property type="entry name" value="Sdo1/SBDS_central_sf"/>
</dbReference>
<evidence type="ECO:0000259" key="4">
    <source>
        <dbReference type="Pfam" id="PF20268"/>
    </source>
</evidence>
<gene>
    <name evidence="5" type="ORF">ASZ90_016127</name>
</gene>
<comment type="similarity">
    <text evidence="1">Belongs to the SDO1/SBDS family.</text>
</comment>
<name>A0A0W8F072_9ZZZZ</name>
<dbReference type="InterPro" id="IPR019783">
    <property type="entry name" value="SDO1/SBDS_N"/>
</dbReference>
<dbReference type="InterPro" id="IPR002140">
    <property type="entry name" value="Sdo1/SBDS"/>
</dbReference>
<feature type="domain" description="Ribosome maturation protein SDO1/SBDS N-terminal" evidence="2">
    <location>
        <begin position="7"/>
        <end position="93"/>
    </location>
</feature>
<dbReference type="Pfam" id="PF09377">
    <property type="entry name" value="SBDS_domain_II"/>
    <property type="match status" value="1"/>
</dbReference>
<evidence type="ECO:0000259" key="3">
    <source>
        <dbReference type="Pfam" id="PF09377"/>
    </source>
</evidence>
<dbReference type="Gene3D" id="3.30.70.240">
    <property type="match status" value="1"/>
</dbReference>
<dbReference type="SUPFAM" id="SSF109728">
    <property type="entry name" value="Hypothetical protein AF0491, middle domain"/>
    <property type="match status" value="1"/>
</dbReference>
<protein>
    <submittedName>
        <fullName evidence="5">Shwachman-bodian-diamond syndrome protein</fullName>
    </submittedName>
</protein>